<name>A1WNW5_VEREI</name>
<comment type="similarity">
    <text evidence="2">Belongs to the oxidase-dependent Fe transporter (OFeT) (TC 9.A.10.1) family.</text>
</comment>
<dbReference type="AlphaFoldDB" id="A1WNW5"/>
<evidence type="ECO:0000313" key="7">
    <source>
        <dbReference type="EMBL" id="ABM59322.1"/>
    </source>
</evidence>
<dbReference type="KEGG" id="vei:Veis_3605"/>
<comment type="subcellular location">
    <subcellularLocation>
        <location evidence="1">Membrane</location>
        <topology evidence="1">Multi-pass membrane protein</topology>
    </subcellularLocation>
</comment>
<dbReference type="Pfam" id="PF03239">
    <property type="entry name" value="FTR1"/>
    <property type="match status" value="1"/>
</dbReference>
<dbReference type="InterPro" id="IPR004923">
    <property type="entry name" value="FTR1/Fip1/EfeU"/>
</dbReference>
<dbReference type="GO" id="GO:0015093">
    <property type="term" value="F:ferrous iron transmembrane transporter activity"/>
    <property type="evidence" value="ECO:0007669"/>
    <property type="project" value="TreeGrafter"/>
</dbReference>
<accession>A1WNW5</accession>
<organism evidence="7 8">
    <name type="scientific">Verminephrobacter eiseniae (strain EF01-2)</name>
    <dbReference type="NCBI Taxonomy" id="391735"/>
    <lineage>
        <taxon>Bacteria</taxon>
        <taxon>Pseudomonadati</taxon>
        <taxon>Pseudomonadota</taxon>
        <taxon>Betaproteobacteria</taxon>
        <taxon>Burkholderiales</taxon>
        <taxon>Comamonadaceae</taxon>
        <taxon>Verminephrobacter</taxon>
    </lineage>
</organism>
<dbReference type="PANTHER" id="PTHR31632">
    <property type="entry name" value="IRON TRANSPORTER FTH1"/>
    <property type="match status" value="1"/>
</dbReference>
<evidence type="ECO:0000256" key="2">
    <source>
        <dbReference type="ARBA" id="ARBA00008333"/>
    </source>
</evidence>
<dbReference type="STRING" id="391735.Veis_3605"/>
<dbReference type="GO" id="GO:0033573">
    <property type="term" value="C:high-affinity iron permease complex"/>
    <property type="evidence" value="ECO:0007669"/>
    <property type="project" value="InterPro"/>
</dbReference>
<feature type="transmembrane region" description="Helical" evidence="6">
    <location>
        <begin position="249"/>
        <end position="267"/>
    </location>
</feature>
<gene>
    <name evidence="7" type="ordered locus">Veis_3605</name>
</gene>
<feature type="transmembrane region" description="Helical" evidence="6">
    <location>
        <begin position="6"/>
        <end position="29"/>
    </location>
</feature>
<evidence type="ECO:0000256" key="1">
    <source>
        <dbReference type="ARBA" id="ARBA00004141"/>
    </source>
</evidence>
<keyword evidence="4 6" id="KW-1133">Transmembrane helix</keyword>
<sequence length="276" mass="30689">MQNLGQILFVMWRETVEAMLVVGILHAWLAHDPSGRRGKKYLWLGVLAGLALALLLGLGIEAMGSILSDEGQEYFQAAMLLVAAALIVQMVFWMRMHGRRLKQDLEQSLSRSTRTQHWWGVFSLAAIAVAREGSETVVYLSSLAMGENGFASPRFWLASALGVVLAGTTFYLLQLGGKLFSWRIFFQLTEILLLLFGCALLMNGVEKLMDMQLLPVLKSQVWDSSMWLDDGSIFGGIVSSFTGYRSRPALMSLLVFSGYWLAITGMLKAPRFPGRQ</sequence>
<evidence type="ECO:0000256" key="4">
    <source>
        <dbReference type="ARBA" id="ARBA00022989"/>
    </source>
</evidence>
<proteinExistence type="inferred from homology"/>
<feature type="transmembrane region" description="Helical" evidence="6">
    <location>
        <begin position="185"/>
        <end position="205"/>
    </location>
</feature>
<dbReference type="EMBL" id="CP000542">
    <property type="protein sequence ID" value="ABM59322.1"/>
    <property type="molecule type" value="Genomic_DNA"/>
</dbReference>
<feature type="transmembrane region" description="Helical" evidence="6">
    <location>
        <begin position="117"/>
        <end position="134"/>
    </location>
</feature>
<reference evidence="8" key="1">
    <citation type="submission" date="2006-12" db="EMBL/GenBank/DDBJ databases">
        <title>Complete sequence of chromosome 1 of Verminephrobacter eiseniae EF01-2.</title>
        <authorList>
            <person name="Copeland A."/>
            <person name="Lucas S."/>
            <person name="Lapidus A."/>
            <person name="Barry K."/>
            <person name="Detter J.C."/>
            <person name="Glavina del Rio T."/>
            <person name="Dalin E."/>
            <person name="Tice H."/>
            <person name="Pitluck S."/>
            <person name="Chertkov O."/>
            <person name="Brettin T."/>
            <person name="Bruce D."/>
            <person name="Han C."/>
            <person name="Tapia R."/>
            <person name="Gilna P."/>
            <person name="Schmutz J."/>
            <person name="Larimer F."/>
            <person name="Land M."/>
            <person name="Hauser L."/>
            <person name="Kyrpides N."/>
            <person name="Kim E."/>
            <person name="Stahl D."/>
            <person name="Richardson P."/>
        </authorList>
    </citation>
    <scope>NUCLEOTIDE SEQUENCE [LARGE SCALE GENOMIC DNA]</scope>
    <source>
        <strain evidence="8">EF01-2</strain>
    </source>
</reference>
<keyword evidence="8" id="KW-1185">Reference proteome</keyword>
<dbReference type="PANTHER" id="PTHR31632:SF2">
    <property type="entry name" value="PLASMA MEMBRANE IRON PERMEASE"/>
    <property type="match status" value="1"/>
</dbReference>
<dbReference type="HOGENOM" id="CLU_077905_0_1_4"/>
<evidence type="ECO:0000256" key="3">
    <source>
        <dbReference type="ARBA" id="ARBA00022692"/>
    </source>
</evidence>
<dbReference type="Proteomes" id="UP000000374">
    <property type="component" value="Chromosome"/>
</dbReference>
<feature type="transmembrane region" description="Helical" evidence="6">
    <location>
        <begin position="41"/>
        <end position="62"/>
    </location>
</feature>
<protein>
    <submittedName>
        <fullName evidence="7">Iron permease FTR1</fullName>
    </submittedName>
</protein>
<dbReference type="eggNOG" id="COG0672">
    <property type="taxonomic scope" value="Bacteria"/>
</dbReference>
<evidence type="ECO:0000313" key="8">
    <source>
        <dbReference type="Proteomes" id="UP000000374"/>
    </source>
</evidence>
<evidence type="ECO:0000256" key="6">
    <source>
        <dbReference type="SAM" id="Phobius"/>
    </source>
</evidence>
<feature type="transmembrane region" description="Helical" evidence="6">
    <location>
        <begin position="74"/>
        <end position="96"/>
    </location>
</feature>
<feature type="transmembrane region" description="Helical" evidence="6">
    <location>
        <begin position="154"/>
        <end position="173"/>
    </location>
</feature>
<keyword evidence="3 6" id="KW-0812">Transmembrane</keyword>
<evidence type="ECO:0000256" key="5">
    <source>
        <dbReference type="ARBA" id="ARBA00023136"/>
    </source>
</evidence>
<keyword evidence="5 6" id="KW-0472">Membrane</keyword>